<evidence type="ECO:0000256" key="1">
    <source>
        <dbReference type="SAM" id="MobiDB-lite"/>
    </source>
</evidence>
<feature type="region of interest" description="Disordered" evidence="1">
    <location>
        <begin position="179"/>
        <end position="277"/>
    </location>
</feature>
<feature type="region of interest" description="Disordered" evidence="1">
    <location>
        <begin position="104"/>
        <end position="127"/>
    </location>
</feature>
<feature type="domain" description="HTH cro/C1-type" evidence="2">
    <location>
        <begin position="15"/>
        <end position="69"/>
    </location>
</feature>
<organism evidence="3 4">
    <name type="scientific">Saccharothrix lopnurensis</name>
    <dbReference type="NCBI Taxonomy" id="1670621"/>
    <lineage>
        <taxon>Bacteria</taxon>
        <taxon>Bacillati</taxon>
        <taxon>Actinomycetota</taxon>
        <taxon>Actinomycetes</taxon>
        <taxon>Pseudonocardiales</taxon>
        <taxon>Pseudonocardiaceae</taxon>
        <taxon>Saccharothrix</taxon>
    </lineage>
</organism>
<evidence type="ECO:0000313" key="3">
    <source>
        <dbReference type="EMBL" id="MFC6093962.1"/>
    </source>
</evidence>
<feature type="compositionally biased region" description="Pro residues" evidence="1">
    <location>
        <begin position="200"/>
        <end position="214"/>
    </location>
</feature>
<dbReference type="InterPro" id="IPR010982">
    <property type="entry name" value="Lambda_DNA-bd_dom_sf"/>
</dbReference>
<dbReference type="SUPFAM" id="SSF47413">
    <property type="entry name" value="lambda repressor-like DNA-binding domains"/>
    <property type="match status" value="1"/>
</dbReference>
<dbReference type="RefSeq" id="WP_380641654.1">
    <property type="nucleotide sequence ID" value="NZ_JBHSQO010000052.1"/>
</dbReference>
<keyword evidence="4" id="KW-1185">Reference proteome</keyword>
<dbReference type="Pfam" id="PF13560">
    <property type="entry name" value="HTH_31"/>
    <property type="match status" value="1"/>
</dbReference>
<feature type="compositionally biased region" description="Pro residues" evidence="1">
    <location>
        <begin position="222"/>
        <end position="239"/>
    </location>
</feature>
<proteinExistence type="predicted"/>
<dbReference type="PROSITE" id="PS50943">
    <property type="entry name" value="HTH_CROC1"/>
    <property type="match status" value="1"/>
</dbReference>
<dbReference type="Gene3D" id="1.10.260.40">
    <property type="entry name" value="lambda repressor-like DNA-binding domains"/>
    <property type="match status" value="1"/>
</dbReference>
<dbReference type="CDD" id="cd00093">
    <property type="entry name" value="HTH_XRE"/>
    <property type="match status" value="1"/>
</dbReference>
<sequence length="277" mass="30969">MESLLAYPQALARHLVGLRERRGYTREHTARLLGIPATTLAQWENGTRRPSLPRLLRLTTLYQTPLLRFLDDVAREVRPPEHPSPPYTVHAFLLWSGVAPEQLHGIQPDPVTAPRHTDGDTDDEPLRDVVLYRRADDPVRINAGRQLTREYTAGASIRTLATRHRISFGTMRTLLHEAGAPLHRHTPPRHTTNPEHETKPPPTPSHPSPPPRQPPRAHRPASTPPPETAHHNPQPPAHRAPPRPHRPDHGGNETSTPRPPATTSTGQGARHDRHGQP</sequence>
<feature type="compositionally biased region" description="Basic and acidic residues" evidence="1">
    <location>
        <begin position="115"/>
        <end position="127"/>
    </location>
</feature>
<reference evidence="4" key="1">
    <citation type="journal article" date="2019" name="Int. J. Syst. Evol. Microbiol.">
        <title>The Global Catalogue of Microorganisms (GCM) 10K type strain sequencing project: providing services to taxonomists for standard genome sequencing and annotation.</title>
        <authorList>
            <consortium name="The Broad Institute Genomics Platform"/>
            <consortium name="The Broad Institute Genome Sequencing Center for Infectious Disease"/>
            <person name="Wu L."/>
            <person name="Ma J."/>
        </authorList>
    </citation>
    <scope>NUCLEOTIDE SEQUENCE [LARGE SCALE GENOMIC DNA]</scope>
    <source>
        <strain evidence="4">CGMCC 4.7246</strain>
    </source>
</reference>
<dbReference type="Proteomes" id="UP001596220">
    <property type="component" value="Unassembled WGS sequence"/>
</dbReference>
<dbReference type="Pfam" id="PF19575">
    <property type="entry name" value="HTH_58"/>
    <property type="match status" value="1"/>
</dbReference>
<protein>
    <submittedName>
        <fullName evidence="3">Helix-turn-helix domain-containing protein</fullName>
    </submittedName>
</protein>
<accession>A0ABW1PGM1</accession>
<dbReference type="EMBL" id="JBHSQO010000052">
    <property type="protein sequence ID" value="MFC6093962.1"/>
    <property type="molecule type" value="Genomic_DNA"/>
</dbReference>
<evidence type="ECO:0000259" key="2">
    <source>
        <dbReference type="PROSITE" id="PS50943"/>
    </source>
</evidence>
<name>A0ABW1PGM1_9PSEU</name>
<comment type="caution">
    <text evidence="3">The sequence shown here is derived from an EMBL/GenBank/DDBJ whole genome shotgun (WGS) entry which is preliminary data.</text>
</comment>
<gene>
    <name evidence="3" type="ORF">ACFP3R_32245</name>
</gene>
<dbReference type="InterPro" id="IPR001387">
    <property type="entry name" value="Cro/C1-type_HTH"/>
</dbReference>
<evidence type="ECO:0000313" key="4">
    <source>
        <dbReference type="Proteomes" id="UP001596220"/>
    </source>
</evidence>
<dbReference type="SMART" id="SM00530">
    <property type="entry name" value="HTH_XRE"/>
    <property type="match status" value="1"/>
</dbReference>
<dbReference type="InterPro" id="IPR045745">
    <property type="entry name" value="HTH_58_Actinobacteria-type"/>
</dbReference>